<gene>
    <name evidence="2" type="ORF">WKI299_LOCUS25633</name>
</gene>
<feature type="region of interest" description="Disordered" evidence="1">
    <location>
        <begin position="49"/>
        <end position="83"/>
    </location>
</feature>
<sequence length="83" mass="9406">MYPTRQTSYAGRLKDERKHVSFMPYVYLTMHIKLLRMYYKITYGPGIQPEKDDTKVETPAEAAPPSYLAAASASSNQSDTQAK</sequence>
<comment type="caution">
    <text evidence="2">The sequence shown here is derived from an EMBL/GenBank/DDBJ whole genome shotgun (WGS) entry which is preliminary data.</text>
</comment>
<evidence type="ECO:0000256" key="1">
    <source>
        <dbReference type="SAM" id="MobiDB-lite"/>
    </source>
</evidence>
<dbReference type="EMBL" id="CAJNRF010011037">
    <property type="protein sequence ID" value="CAF2127453.1"/>
    <property type="molecule type" value="Genomic_DNA"/>
</dbReference>
<accession>A0A816VVS4</accession>
<proteinExistence type="predicted"/>
<feature type="compositionally biased region" description="Basic and acidic residues" evidence="1">
    <location>
        <begin position="49"/>
        <end position="58"/>
    </location>
</feature>
<reference evidence="2" key="1">
    <citation type="submission" date="2021-02" db="EMBL/GenBank/DDBJ databases">
        <authorList>
            <person name="Nowell W R."/>
        </authorList>
    </citation>
    <scope>NUCLEOTIDE SEQUENCE</scope>
</reference>
<feature type="compositionally biased region" description="Low complexity" evidence="1">
    <location>
        <begin position="59"/>
        <end position="75"/>
    </location>
</feature>
<name>A0A816VVS4_9BILA</name>
<dbReference type="AlphaFoldDB" id="A0A816VVS4"/>
<protein>
    <submittedName>
        <fullName evidence="2">Uncharacterized protein</fullName>
    </submittedName>
</protein>
<evidence type="ECO:0000313" key="3">
    <source>
        <dbReference type="Proteomes" id="UP000663856"/>
    </source>
</evidence>
<organism evidence="2 3">
    <name type="scientific">Rotaria magnacalcarata</name>
    <dbReference type="NCBI Taxonomy" id="392030"/>
    <lineage>
        <taxon>Eukaryota</taxon>
        <taxon>Metazoa</taxon>
        <taxon>Spiralia</taxon>
        <taxon>Gnathifera</taxon>
        <taxon>Rotifera</taxon>
        <taxon>Eurotatoria</taxon>
        <taxon>Bdelloidea</taxon>
        <taxon>Philodinida</taxon>
        <taxon>Philodinidae</taxon>
        <taxon>Rotaria</taxon>
    </lineage>
</organism>
<evidence type="ECO:0000313" key="2">
    <source>
        <dbReference type="EMBL" id="CAF2127453.1"/>
    </source>
</evidence>
<dbReference type="Proteomes" id="UP000663856">
    <property type="component" value="Unassembled WGS sequence"/>
</dbReference>